<organism evidence="4 5">
    <name type="scientific">Bacillus phage Kirov</name>
    <dbReference type="NCBI Taxonomy" id="2783539"/>
    <lineage>
        <taxon>Viruses</taxon>
        <taxon>Duplodnaviria</taxon>
        <taxon>Heunggongvirae</taxon>
        <taxon>Uroviricota</taxon>
        <taxon>Caudoviricetes</taxon>
        <taxon>Andregratiavirinae</taxon>
        <taxon>Kirovvirus</taxon>
        <taxon>Kirovvirus kirov</taxon>
    </lineage>
</organism>
<feature type="domain" description="J" evidence="3">
    <location>
        <begin position="162"/>
        <end position="214"/>
    </location>
</feature>
<keyword evidence="2" id="KW-1133">Transmembrane helix</keyword>
<dbReference type="SUPFAM" id="SSF46565">
    <property type="entry name" value="Chaperone J-domain"/>
    <property type="match status" value="1"/>
</dbReference>
<dbReference type="InterPro" id="IPR050817">
    <property type="entry name" value="DjlA_DnaK_co-chaperone"/>
</dbReference>
<keyword evidence="2" id="KW-0472">Membrane</keyword>
<accession>A0A7U3RX15</accession>
<keyword evidence="1" id="KW-0175">Coiled coil</keyword>
<protein>
    <submittedName>
        <fullName evidence="4">DnaJ domain containing protein</fullName>
    </submittedName>
</protein>
<reference evidence="4 5" key="1">
    <citation type="submission" date="2020-10" db="EMBL/GenBank/DDBJ databases">
        <authorList>
            <person name="Kazantseva O.A."/>
            <person name="Piligrimova E.G."/>
            <person name="Shadrin A.M."/>
        </authorList>
    </citation>
    <scope>NUCLEOTIDE SEQUENCE [LARGE SCALE GENOMIC DNA]</scope>
</reference>
<evidence type="ECO:0000259" key="3">
    <source>
        <dbReference type="PROSITE" id="PS50076"/>
    </source>
</evidence>
<dbReference type="SMART" id="SM00271">
    <property type="entry name" value="DnaJ"/>
    <property type="match status" value="1"/>
</dbReference>
<sequence>MRKYFSMFRFYYYVYNGSAKKYDVAMDANESFVATFTPMIFFILHIFSIFFVSSAIFTLSMFIWIPIILGNLTIVHNVGREGRKLKWEQEEKRREAEREAQQREYERIKREREKEQRERARKAEEEWKRVYRDFFERMNEEANRERFHRQTQQKSYTSKLDSALKFLGLSRGATKDDVKRAYRKLAKKHHPDMGGNEKDFIKLKEHYDYAISQL</sequence>
<name>A0A7U3RX15_9CAUD</name>
<evidence type="ECO:0000313" key="5">
    <source>
        <dbReference type="Proteomes" id="UP000594029"/>
    </source>
</evidence>
<proteinExistence type="predicted"/>
<dbReference type="CDD" id="cd06257">
    <property type="entry name" value="DnaJ"/>
    <property type="match status" value="1"/>
</dbReference>
<feature type="coiled-coil region" evidence="1">
    <location>
        <begin position="84"/>
        <end position="130"/>
    </location>
</feature>
<feature type="transmembrane region" description="Helical" evidence="2">
    <location>
        <begin position="31"/>
        <end position="50"/>
    </location>
</feature>
<feature type="transmembrane region" description="Helical" evidence="2">
    <location>
        <begin position="56"/>
        <end position="75"/>
    </location>
</feature>
<dbReference type="Pfam" id="PF00226">
    <property type="entry name" value="DnaJ"/>
    <property type="match status" value="1"/>
</dbReference>
<dbReference type="InterPro" id="IPR036869">
    <property type="entry name" value="J_dom_sf"/>
</dbReference>
<keyword evidence="2" id="KW-0812">Transmembrane</keyword>
<evidence type="ECO:0000256" key="1">
    <source>
        <dbReference type="SAM" id="Coils"/>
    </source>
</evidence>
<evidence type="ECO:0000313" key="4">
    <source>
        <dbReference type="EMBL" id="QOV08301.1"/>
    </source>
</evidence>
<evidence type="ECO:0000256" key="2">
    <source>
        <dbReference type="SAM" id="Phobius"/>
    </source>
</evidence>
<dbReference type="Gene3D" id="1.10.287.110">
    <property type="entry name" value="DnaJ domain"/>
    <property type="match status" value="1"/>
</dbReference>
<dbReference type="PROSITE" id="PS50076">
    <property type="entry name" value="DNAJ_2"/>
    <property type="match status" value="1"/>
</dbReference>
<dbReference type="Proteomes" id="UP000594029">
    <property type="component" value="Segment"/>
</dbReference>
<gene>
    <name evidence="4" type="ORF">Kirov_102</name>
</gene>
<dbReference type="InterPro" id="IPR001623">
    <property type="entry name" value="DnaJ_domain"/>
</dbReference>
<dbReference type="PANTHER" id="PTHR24074">
    <property type="entry name" value="CO-CHAPERONE PROTEIN DJLA"/>
    <property type="match status" value="1"/>
</dbReference>
<dbReference type="EMBL" id="MW084976">
    <property type="protein sequence ID" value="QOV08301.1"/>
    <property type="molecule type" value="Genomic_DNA"/>
</dbReference>
<dbReference type="PRINTS" id="PR00625">
    <property type="entry name" value="JDOMAIN"/>
</dbReference>
<keyword evidence="5" id="KW-1185">Reference proteome</keyword>